<gene>
    <name evidence="2" type="ORF">LX15_003463</name>
</gene>
<feature type="region of interest" description="Disordered" evidence="1">
    <location>
        <begin position="161"/>
        <end position="180"/>
    </location>
</feature>
<evidence type="ECO:0008006" key="4">
    <source>
        <dbReference type="Google" id="ProtNLM"/>
    </source>
</evidence>
<sequence>MRTVVAVWQRHDRDLGGDRMDRKRLRRRCEQQVRALDMPEPFDVRALCERIGRVRGRVIHLLPLAMPTGGPCGLWISTRTAEYVLYEERTSPLHQEHIVLHELGHLLCEHEAAPVLGEDASRLLLPHLDPRMVARVLGRTHYTAEEEQEAEMIASMILQRARRGGPAPAPPAGAVPPEEAGVVARIESSLEHTTAE</sequence>
<comment type="caution">
    <text evidence="2">The sequence shown here is derived from an EMBL/GenBank/DDBJ whole genome shotgun (WGS) entry which is preliminary data.</text>
</comment>
<keyword evidence="3" id="KW-1185">Reference proteome</keyword>
<evidence type="ECO:0000313" key="2">
    <source>
        <dbReference type="EMBL" id="MCP2259757.1"/>
    </source>
</evidence>
<name>A0ABT1HW52_STRSD</name>
<evidence type="ECO:0000313" key="3">
    <source>
        <dbReference type="Proteomes" id="UP001205311"/>
    </source>
</evidence>
<dbReference type="Proteomes" id="UP001205311">
    <property type="component" value="Unassembled WGS sequence"/>
</dbReference>
<accession>A0ABT1HW52</accession>
<protein>
    <recommendedName>
        <fullName evidence="4">IrrE N-terminal-like domain-containing protein</fullName>
    </recommendedName>
</protein>
<organism evidence="2 3">
    <name type="scientific">Streptoalloteichus tenebrarius (strain ATCC 17920 / DSM 40477 / JCM 4838 / CBS 697.72 / NBRC 16177 / NCIMB 11028 / NRRL B-12390 / A12253. 1 / ISP 5477)</name>
    <name type="common">Streptomyces tenebrarius</name>
    <dbReference type="NCBI Taxonomy" id="1933"/>
    <lineage>
        <taxon>Bacteria</taxon>
        <taxon>Bacillati</taxon>
        <taxon>Actinomycetota</taxon>
        <taxon>Actinomycetes</taxon>
        <taxon>Pseudonocardiales</taxon>
        <taxon>Pseudonocardiaceae</taxon>
        <taxon>Streptoalloteichus</taxon>
    </lineage>
</organism>
<dbReference type="EMBL" id="JAMTCP010000019">
    <property type="protein sequence ID" value="MCP2259757.1"/>
    <property type="molecule type" value="Genomic_DNA"/>
</dbReference>
<evidence type="ECO:0000256" key="1">
    <source>
        <dbReference type="SAM" id="MobiDB-lite"/>
    </source>
</evidence>
<proteinExistence type="predicted"/>
<reference evidence="2 3" key="1">
    <citation type="submission" date="2022-06" db="EMBL/GenBank/DDBJ databases">
        <title>Genomic Encyclopedia of Archaeal and Bacterial Type Strains, Phase II (KMG-II): from individual species to whole genera.</title>
        <authorList>
            <person name="Goeker M."/>
        </authorList>
    </citation>
    <scope>NUCLEOTIDE SEQUENCE [LARGE SCALE GENOMIC DNA]</scope>
    <source>
        <strain evidence="2 3">DSM 40477</strain>
    </source>
</reference>